<dbReference type="AlphaFoldDB" id="X1H0C4"/>
<reference evidence="1" key="1">
    <citation type="journal article" date="2014" name="Front. Microbiol.">
        <title>High frequency of phylogenetically diverse reductive dehalogenase-homologous genes in deep subseafloor sedimentary metagenomes.</title>
        <authorList>
            <person name="Kawai M."/>
            <person name="Futagami T."/>
            <person name="Toyoda A."/>
            <person name="Takaki Y."/>
            <person name="Nishi S."/>
            <person name="Hori S."/>
            <person name="Arai W."/>
            <person name="Tsubouchi T."/>
            <person name="Morono Y."/>
            <person name="Uchiyama I."/>
            <person name="Ito T."/>
            <person name="Fujiyama A."/>
            <person name="Inagaki F."/>
            <person name="Takami H."/>
        </authorList>
    </citation>
    <scope>NUCLEOTIDE SEQUENCE</scope>
    <source>
        <strain evidence="1">Expedition CK06-06</strain>
    </source>
</reference>
<comment type="caution">
    <text evidence="1">The sequence shown here is derived from an EMBL/GenBank/DDBJ whole genome shotgun (WGS) entry which is preliminary data.</text>
</comment>
<dbReference type="EMBL" id="BARU01006463">
    <property type="protein sequence ID" value="GAH47314.1"/>
    <property type="molecule type" value="Genomic_DNA"/>
</dbReference>
<gene>
    <name evidence="1" type="ORF">S03H2_12720</name>
</gene>
<sequence>MAGENCKILKINNTISINVRPGAVIDRGQPVTGKYRNIAKVNLTGVIDITGQQFHLITVVILPIFPITAVQPALGKNHKVI</sequence>
<name>X1H0C4_9ZZZZ</name>
<protein>
    <submittedName>
        <fullName evidence="1">Uncharacterized protein</fullName>
    </submittedName>
</protein>
<evidence type="ECO:0000313" key="1">
    <source>
        <dbReference type="EMBL" id="GAH47314.1"/>
    </source>
</evidence>
<accession>X1H0C4</accession>
<organism evidence="1">
    <name type="scientific">marine sediment metagenome</name>
    <dbReference type="NCBI Taxonomy" id="412755"/>
    <lineage>
        <taxon>unclassified sequences</taxon>
        <taxon>metagenomes</taxon>
        <taxon>ecological metagenomes</taxon>
    </lineage>
</organism>
<feature type="non-terminal residue" evidence="1">
    <location>
        <position position="81"/>
    </location>
</feature>
<proteinExistence type="predicted"/>